<keyword evidence="16" id="KW-0732">Signal</keyword>
<dbReference type="GO" id="GO:0050793">
    <property type="term" value="P:regulation of developmental process"/>
    <property type="evidence" value="ECO:0007669"/>
    <property type="project" value="UniProtKB-ARBA"/>
</dbReference>
<dbReference type="EC" id="3.4.17.21" evidence="15"/>
<dbReference type="InterPro" id="IPR003137">
    <property type="entry name" value="PA_domain"/>
</dbReference>
<keyword evidence="12" id="KW-0325">Glycoprotein</keyword>
<accession>U5CPU4</accession>
<keyword evidence="21" id="KW-1185">Reference proteome</keyword>
<evidence type="ECO:0000313" key="20">
    <source>
        <dbReference type="EMBL" id="ERN15191.1"/>
    </source>
</evidence>
<proteinExistence type="inferred from homology"/>
<dbReference type="FunFam" id="1.20.930.40:FF:000001">
    <property type="entry name" value="N-acetylated-alpha-linked acidic dipeptidase 2"/>
    <property type="match status" value="1"/>
</dbReference>
<dbReference type="Gramene" id="ERN15191">
    <property type="protein sequence ID" value="ERN15191"/>
    <property type="gene ID" value="AMTR_s00056p00161720"/>
</dbReference>
<organism evidence="20 21">
    <name type="scientific">Amborella trichopoda</name>
    <dbReference type="NCBI Taxonomy" id="13333"/>
    <lineage>
        <taxon>Eukaryota</taxon>
        <taxon>Viridiplantae</taxon>
        <taxon>Streptophyta</taxon>
        <taxon>Embryophyta</taxon>
        <taxon>Tracheophyta</taxon>
        <taxon>Spermatophyta</taxon>
        <taxon>Magnoliopsida</taxon>
        <taxon>Amborellales</taxon>
        <taxon>Amborellaceae</taxon>
        <taxon>Amborella</taxon>
    </lineage>
</organism>
<evidence type="ECO:0000256" key="2">
    <source>
        <dbReference type="ARBA" id="ARBA00005634"/>
    </source>
</evidence>
<dbReference type="HOGENOM" id="CLU_005688_3_1_1"/>
<keyword evidence="11" id="KW-0472">Membrane</keyword>
<dbReference type="InterPro" id="IPR039373">
    <property type="entry name" value="Peptidase_M28B"/>
</dbReference>
<dbReference type="eggNOG" id="KOG2195">
    <property type="taxonomic scope" value="Eukaryota"/>
</dbReference>
<dbReference type="FunFam" id="3.50.30.30:FF:000008">
    <property type="entry name" value="Glutamate carboxypeptidase 2"/>
    <property type="match status" value="1"/>
</dbReference>
<dbReference type="FunFam" id="3.40.630.10:FF:000164">
    <property type="entry name" value="Os01g0740650 protein"/>
    <property type="match status" value="1"/>
</dbReference>
<evidence type="ECO:0000256" key="9">
    <source>
        <dbReference type="ARBA" id="ARBA00022989"/>
    </source>
</evidence>
<dbReference type="Pfam" id="PF02225">
    <property type="entry name" value="PA"/>
    <property type="match status" value="1"/>
</dbReference>
<evidence type="ECO:0000256" key="6">
    <source>
        <dbReference type="ARBA" id="ARBA00022801"/>
    </source>
</evidence>
<dbReference type="InterPro" id="IPR007365">
    <property type="entry name" value="TFR-like_dimer_dom"/>
</dbReference>
<dbReference type="SUPFAM" id="SSF47672">
    <property type="entry name" value="Transferrin receptor-like dimerisation domain"/>
    <property type="match status" value="1"/>
</dbReference>
<dbReference type="OMA" id="LWNVIGT"/>
<evidence type="ECO:0000256" key="16">
    <source>
        <dbReference type="SAM" id="SignalP"/>
    </source>
</evidence>
<dbReference type="GO" id="GO:0010073">
    <property type="term" value="P:meristem maintenance"/>
    <property type="evidence" value="ECO:0007669"/>
    <property type="project" value="UniProtKB-ARBA"/>
</dbReference>
<dbReference type="InterPro" id="IPR007484">
    <property type="entry name" value="Peptidase_M28"/>
</dbReference>
<dbReference type="Pfam" id="PF04253">
    <property type="entry name" value="TFR_dimer"/>
    <property type="match status" value="1"/>
</dbReference>
<evidence type="ECO:0000259" key="17">
    <source>
        <dbReference type="Pfam" id="PF02225"/>
    </source>
</evidence>
<reference evidence="21" key="1">
    <citation type="journal article" date="2013" name="Science">
        <title>The Amborella genome and the evolution of flowering plants.</title>
        <authorList>
            <consortium name="Amborella Genome Project"/>
        </authorList>
    </citation>
    <scope>NUCLEOTIDE SEQUENCE [LARGE SCALE GENOMIC DNA]</scope>
</reference>
<evidence type="ECO:0000256" key="3">
    <source>
        <dbReference type="ARBA" id="ARBA00022670"/>
    </source>
</evidence>
<keyword evidence="5" id="KW-0479">Metal-binding</keyword>
<dbReference type="Gene3D" id="1.20.930.40">
    <property type="entry name" value="Transferrin receptor-like, dimerisation domain"/>
    <property type="match status" value="1"/>
</dbReference>
<gene>
    <name evidence="20" type="ORF">AMTR_s00056p00161720</name>
</gene>
<sequence>MHLAPCPTSVLLILASLLCSTTYFRLPSPFSDDNPYHSLFLSSGDNATTARHLLSLTSRPHTAGTPANYITALYVLNTFSLLNFQAHVTPYKVSLTYPIFRSLDASFPATNATSSLSLQQEPCQGDPYSETLEALPTFHAYAKTGQAIGEAIYVNYGRERDYALLKSMGLSVEGKVVLARYGEIFRGDIVNNAMEEGAIGVVIYTDPKDYGGDNSSHTEARWMPPSGVQMGAVYRGIGDPSTPGWASIEGCERLERENMEKGLPSIPSLPISAKDAKVIVAGLEGPLVDEDWQGGIDVGAYRVGPGPVTLNLTYIGELKEMKIHNVFAVIKGAVEPDRYVLMGNHRDAWIFGAVDPNSGTAAMLEIAQRLSKLQKRGWRPRRSIILCSWDAEEYGLIGSTEWVEENSEMMGSKVVAYLNVDTAVSGAGFHASATPQLDHLLKEATQEVKDPDNSSRTVYDSWIESGDPPLIGRLGGGGSDYAAFLQHIGIPAVDMGFKGAFPVYHSLYDNFVWMKKFGDPSFQRNVAVGSIWGLVALRLADEEFLPFNYSAYASELHALEEDGWASRFRKENALLVRDLNDRLMMAERAFADPDGLFGRSWHKHLVYGPSKHNDYGSRSFPGIEDAIEEGRSSSTRESWAFVQHQIWRASRVVSQASLVLRGDFT</sequence>
<dbReference type="GO" id="GO:0004180">
    <property type="term" value="F:carboxypeptidase activity"/>
    <property type="evidence" value="ECO:0000318"/>
    <property type="project" value="GO_Central"/>
</dbReference>
<dbReference type="PANTHER" id="PTHR10404:SF46">
    <property type="entry name" value="VACUOLAR PROTEIN SORTING-ASSOCIATED PROTEIN 70"/>
    <property type="match status" value="1"/>
</dbReference>
<evidence type="ECO:0000256" key="13">
    <source>
        <dbReference type="ARBA" id="ARBA00052003"/>
    </source>
</evidence>
<feature type="signal peptide" evidence="16">
    <location>
        <begin position="1"/>
        <end position="23"/>
    </location>
</feature>
<evidence type="ECO:0000256" key="5">
    <source>
        <dbReference type="ARBA" id="ARBA00022723"/>
    </source>
</evidence>
<dbReference type="Pfam" id="PF04389">
    <property type="entry name" value="Peptidase_M28"/>
    <property type="match status" value="1"/>
</dbReference>
<dbReference type="CDD" id="cd02121">
    <property type="entry name" value="PA_GCPII_like"/>
    <property type="match status" value="1"/>
</dbReference>
<keyword evidence="8" id="KW-0735">Signal-anchor</keyword>
<feature type="domain" description="PA" evidence="17">
    <location>
        <begin position="151"/>
        <end position="232"/>
    </location>
</feature>
<evidence type="ECO:0000256" key="7">
    <source>
        <dbReference type="ARBA" id="ARBA00022833"/>
    </source>
</evidence>
<comment type="cofactor">
    <cofactor evidence="1">
        <name>Zn(2+)</name>
        <dbReference type="ChEBI" id="CHEBI:29105"/>
    </cofactor>
</comment>
<evidence type="ECO:0000259" key="19">
    <source>
        <dbReference type="Pfam" id="PF04389"/>
    </source>
</evidence>
<feature type="domain" description="Peptidase M28" evidence="19">
    <location>
        <begin position="325"/>
        <end position="511"/>
    </location>
</feature>
<dbReference type="AlphaFoldDB" id="U5CPU4"/>
<evidence type="ECO:0000256" key="14">
    <source>
        <dbReference type="ARBA" id="ARBA00060399"/>
    </source>
</evidence>
<keyword evidence="4" id="KW-0812">Transmembrane</keyword>
<comment type="catalytic activity">
    <reaction evidence="13">
        <text>Release of an unsubstituted, C-terminal glutamyl residue, typically from Ac-Asp-Glu or folylpoly-gamma-glutamates.</text>
        <dbReference type="EC" id="3.4.17.21"/>
    </reaction>
</comment>
<protein>
    <recommendedName>
        <fullName evidence="15">glutamate carboxypeptidase II</fullName>
        <ecNumber evidence="15">3.4.17.21</ecNumber>
    </recommendedName>
</protein>
<keyword evidence="9" id="KW-1133">Transmembrane helix</keyword>
<dbReference type="GO" id="GO:0012505">
    <property type="term" value="C:endomembrane system"/>
    <property type="evidence" value="ECO:0007669"/>
    <property type="project" value="UniProtKB-SubCell"/>
</dbReference>
<evidence type="ECO:0000256" key="1">
    <source>
        <dbReference type="ARBA" id="ARBA00001947"/>
    </source>
</evidence>
<keyword evidence="10" id="KW-0482">Metalloprotease</keyword>
<evidence type="ECO:0000256" key="10">
    <source>
        <dbReference type="ARBA" id="ARBA00023049"/>
    </source>
</evidence>
<dbReference type="InterPro" id="IPR046450">
    <property type="entry name" value="PA_dom_sf"/>
</dbReference>
<dbReference type="GO" id="GO:0004181">
    <property type="term" value="F:metallocarboxypeptidase activity"/>
    <property type="evidence" value="ECO:0007669"/>
    <property type="project" value="UniProtKB-EC"/>
</dbReference>
<evidence type="ECO:0000313" key="21">
    <source>
        <dbReference type="Proteomes" id="UP000017836"/>
    </source>
</evidence>
<dbReference type="InterPro" id="IPR036757">
    <property type="entry name" value="TFR-like_dimer_dom_sf"/>
</dbReference>
<evidence type="ECO:0000256" key="11">
    <source>
        <dbReference type="ARBA" id="ARBA00023136"/>
    </source>
</evidence>
<dbReference type="PANTHER" id="PTHR10404">
    <property type="entry name" value="N-ACETYLATED-ALPHA-LINKED ACIDIC DIPEPTIDASE"/>
    <property type="match status" value="1"/>
</dbReference>
<evidence type="ECO:0000256" key="8">
    <source>
        <dbReference type="ARBA" id="ARBA00022968"/>
    </source>
</evidence>
<dbReference type="Gene3D" id="3.40.630.10">
    <property type="entry name" value="Zn peptidases"/>
    <property type="match status" value="1"/>
</dbReference>
<evidence type="ECO:0000256" key="15">
    <source>
        <dbReference type="ARBA" id="ARBA00066561"/>
    </source>
</evidence>
<evidence type="ECO:0000256" key="12">
    <source>
        <dbReference type="ARBA" id="ARBA00023180"/>
    </source>
</evidence>
<name>U5CPU4_AMBTC</name>
<dbReference type="SUPFAM" id="SSF53187">
    <property type="entry name" value="Zn-dependent exopeptidases"/>
    <property type="match status" value="1"/>
</dbReference>
<dbReference type="EMBL" id="KI392510">
    <property type="protein sequence ID" value="ERN15191.1"/>
    <property type="molecule type" value="Genomic_DNA"/>
</dbReference>
<comment type="similarity">
    <text evidence="2">Belongs to the peptidase M28 family. M28B subfamily.</text>
</comment>
<dbReference type="GO" id="GO:0006508">
    <property type="term" value="P:proteolysis"/>
    <property type="evidence" value="ECO:0007669"/>
    <property type="project" value="UniProtKB-KW"/>
</dbReference>
<feature type="domain" description="Transferrin receptor-like dimerisation" evidence="18">
    <location>
        <begin position="555"/>
        <end position="660"/>
    </location>
</feature>
<evidence type="ECO:0000259" key="18">
    <source>
        <dbReference type="Pfam" id="PF04253"/>
    </source>
</evidence>
<dbReference type="Proteomes" id="UP000017836">
    <property type="component" value="Unassembled WGS sequence"/>
</dbReference>
<dbReference type="CDD" id="cd08022">
    <property type="entry name" value="M28_PSMA_like"/>
    <property type="match status" value="1"/>
</dbReference>
<evidence type="ECO:0000256" key="4">
    <source>
        <dbReference type="ARBA" id="ARBA00022692"/>
    </source>
</evidence>
<keyword evidence="7" id="KW-0862">Zinc</keyword>
<dbReference type="STRING" id="13333.U5CPU4"/>
<dbReference type="Gene3D" id="3.50.30.30">
    <property type="match status" value="1"/>
</dbReference>
<comment type="subcellular location">
    <subcellularLocation>
        <location evidence="14">Endomembrane system</location>
        <topology evidence="14">Single-pass type II membrane protein</topology>
    </subcellularLocation>
</comment>
<keyword evidence="6" id="KW-0378">Hydrolase</keyword>
<dbReference type="SUPFAM" id="SSF52025">
    <property type="entry name" value="PA domain"/>
    <property type="match status" value="1"/>
</dbReference>
<keyword evidence="3" id="KW-0645">Protease</keyword>
<feature type="chain" id="PRO_5004658302" description="glutamate carboxypeptidase II" evidence="16">
    <location>
        <begin position="24"/>
        <end position="665"/>
    </location>
</feature>
<dbReference type="GO" id="GO:0046872">
    <property type="term" value="F:metal ion binding"/>
    <property type="evidence" value="ECO:0007669"/>
    <property type="project" value="UniProtKB-KW"/>
</dbReference>